<comment type="caution">
    <text evidence="1">The sequence shown here is derived from an EMBL/GenBank/DDBJ whole genome shotgun (WGS) entry which is preliminary data.</text>
</comment>
<gene>
    <name evidence="1" type="ORF">AMECASPLE_030411</name>
</gene>
<dbReference type="Proteomes" id="UP001469553">
    <property type="component" value="Unassembled WGS sequence"/>
</dbReference>
<dbReference type="EMBL" id="JAHRIP010041242">
    <property type="protein sequence ID" value="MEQ2297012.1"/>
    <property type="molecule type" value="Genomic_DNA"/>
</dbReference>
<sequence length="88" mass="10068">MATILRKQMIWKTACKEQIFKLSANDVMWTWRTGRSIYDISVCGISIEYIEQFFQCRGVLEYVLLCVAFYVLNNSTILASLCTSAVAV</sequence>
<evidence type="ECO:0000313" key="2">
    <source>
        <dbReference type="Proteomes" id="UP001469553"/>
    </source>
</evidence>
<evidence type="ECO:0000313" key="1">
    <source>
        <dbReference type="EMBL" id="MEQ2297012.1"/>
    </source>
</evidence>
<accession>A0ABV0YT18</accession>
<keyword evidence="2" id="KW-1185">Reference proteome</keyword>
<proteinExistence type="predicted"/>
<reference evidence="1 2" key="1">
    <citation type="submission" date="2021-06" db="EMBL/GenBank/DDBJ databases">
        <authorList>
            <person name="Palmer J.M."/>
        </authorList>
    </citation>
    <scope>NUCLEOTIDE SEQUENCE [LARGE SCALE GENOMIC DNA]</scope>
    <source>
        <strain evidence="1 2">AS_MEX2019</strain>
        <tissue evidence="1">Muscle</tissue>
    </source>
</reference>
<organism evidence="1 2">
    <name type="scientific">Ameca splendens</name>
    <dbReference type="NCBI Taxonomy" id="208324"/>
    <lineage>
        <taxon>Eukaryota</taxon>
        <taxon>Metazoa</taxon>
        <taxon>Chordata</taxon>
        <taxon>Craniata</taxon>
        <taxon>Vertebrata</taxon>
        <taxon>Euteleostomi</taxon>
        <taxon>Actinopterygii</taxon>
        <taxon>Neopterygii</taxon>
        <taxon>Teleostei</taxon>
        <taxon>Neoteleostei</taxon>
        <taxon>Acanthomorphata</taxon>
        <taxon>Ovalentaria</taxon>
        <taxon>Atherinomorphae</taxon>
        <taxon>Cyprinodontiformes</taxon>
        <taxon>Goodeidae</taxon>
        <taxon>Ameca</taxon>
    </lineage>
</organism>
<protein>
    <submittedName>
        <fullName evidence="1">Uncharacterized protein</fullName>
    </submittedName>
</protein>
<name>A0ABV0YT18_9TELE</name>